<dbReference type="Pfam" id="PF00106">
    <property type="entry name" value="adh_short"/>
    <property type="match status" value="1"/>
</dbReference>
<proteinExistence type="inferred from homology"/>
<comment type="similarity">
    <text evidence="1 3">Belongs to the short-chain dehydrogenases/reductases (SDR) family.</text>
</comment>
<dbReference type="InterPro" id="IPR036291">
    <property type="entry name" value="NAD(P)-bd_dom_sf"/>
</dbReference>
<reference evidence="5" key="1">
    <citation type="submission" date="2025-08" db="UniProtKB">
        <authorList>
            <consortium name="RefSeq"/>
        </authorList>
    </citation>
    <scope>IDENTIFICATION</scope>
    <source>
        <tissue evidence="5">Whole body</tissue>
    </source>
</reference>
<dbReference type="PIRSF" id="PIRSF000126">
    <property type="entry name" value="11-beta-HSD1"/>
    <property type="match status" value="1"/>
</dbReference>
<dbReference type="PANTHER" id="PTHR43899:SF13">
    <property type="entry name" value="RH59310P"/>
    <property type="match status" value="1"/>
</dbReference>
<dbReference type="Proteomes" id="UP000694924">
    <property type="component" value="Unplaced"/>
</dbReference>
<dbReference type="InterPro" id="IPR002347">
    <property type="entry name" value="SDR_fam"/>
</dbReference>
<keyword evidence="2" id="KW-0560">Oxidoreductase</keyword>
<evidence type="ECO:0000256" key="1">
    <source>
        <dbReference type="ARBA" id="ARBA00006484"/>
    </source>
</evidence>
<dbReference type="InterPro" id="IPR051019">
    <property type="entry name" value="VLCFA-Steroid_DH"/>
</dbReference>
<organism evidence="4 5">
    <name type="scientific">Polistes dominula</name>
    <name type="common">European paper wasp</name>
    <name type="synonym">Vespa dominula</name>
    <dbReference type="NCBI Taxonomy" id="743375"/>
    <lineage>
        <taxon>Eukaryota</taxon>
        <taxon>Metazoa</taxon>
        <taxon>Ecdysozoa</taxon>
        <taxon>Arthropoda</taxon>
        <taxon>Hexapoda</taxon>
        <taxon>Insecta</taxon>
        <taxon>Pterygota</taxon>
        <taxon>Neoptera</taxon>
        <taxon>Endopterygota</taxon>
        <taxon>Hymenoptera</taxon>
        <taxon>Apocrita</taxon>
        <taxon>Aculeata</taxon>
        <taxon>Vespoidea</taxon>
        <taxon>Vespidae</taxon>
        <taxon>Polistinae</taxon>
        <taxon>Polistini</taxon>
        <taxon>Polistes</taxon>
    </lineage>
</organism>
<sequence length="298" mass="32718">MFGKRDKISSVILAAVNLRILFKVSYFLWIKLLAPNLGLSIDLTSQGKWAVITGATDGIGKAYAKALAAKGLDIVLISRSLIKLRNVESEIKEKYGVETRIIEADLTKGQEVYSKIAAVIEELEVGILINNAGMAYDYPELMTEMPEETLNKILQINVAGLTGVTRVILPGMIKRKKGIVINISSLLGEVISPYLTVYAASKAYVIKFSADLANELSSSGITVQCIIPGPVATKMLKIRTTNWMIPSTDDFVKSSLKTVGIESLTTGYFSHHLFYVFANTVAYVYEKGAIQLTRRIML</sequence>
<name>A0ABM1I8S9_POLDO</name>
<dbReference type="SUPFAM" id="SSF51735">
    <property type="entry name" value="NAD(P)-binding Rossmann-fold domains"/>
    <property type="match status" value="1"/>
</dbReference>
<dbReference type="Gene3D" id="3.40.50.720">
    <property type="entry name" value="NAD(P)-binding Rossmann-like Domain"/>
    <property type="match status" value="1"/>
</dbReference>
<evidence type="ECO:0000313" key="4">
    <source>
        <dbReference type="Proteomes" id="UP000694924"/>
    </source>
</evidence>
<dbReference type="PANTHER" id="PTHR43899">
    <property type="entry name" value="RH59310P"/>
    <property type="match status" value="1"/>
</dbReference>
<evidence type="ECO:0000256" key="3">
    <source>
        <dbReference type="RuleBase" id="RU000363"/>
    </source>
</evidence>
<evidence type="ECO:0000313" key="5">
    <source>
        <dbReference type="RefSeq" id="XP_015176616.1"/>
    </source>
</evidence>
<dbReference type="GeneID" id="107066478"/>
<accession>A0ABM1I8S9</accession>
<gene>
    <name evidence="5" type="primary">LOC107066478</name>
</gene>
<evidence type="ECO:0000256" key="2">
    <source>
        <dbReference type="ARBA" id="ARBA00023002"/>
    </source>
</evidence>
<keyword evidence="4" id="KW-1185">Reference proteome</keyword>
<dbReference type="RefSeq" id="XP_015176616.1">
    <property type="nucleotide sequence ID" value="XM_015321130.1"/>
</dbReference>
<dbReference type="PRINTS" id="PR00081">
    <property type="entry name" value="GDHRDH"/>
</dbReference>
<protein>
    <submittedName>
        <fullName evidence="5">Very-long-chain 3-oxoacyl-CoA reductase-like</fullName>
    </submittedName>
</protein>
<dbReference type="CDD" id="cd05356">
    <property type="entry name" value="17beta-HSD1_like_SDR_c"/>
    <property type="match status" value="1"/>
</dbReference>
<dbReference type="PRINTS" id="PR00080">
    <property type="entry name" value="SDRFAMILY"/>
</dbReference>